<dbReference type="SUPFAM" id="SSF53474">
    <property type="entry name" value="alpha/beta-Hydrolases"/>
    <property type="match status" value="1"/>
</dbReference>
<feature type="domain" description="AB hydrolase-1" evidence="2">
    <location>
        <begin position="30"/>
        <end position="271"/>
    </location>
</feature>
<proteinExistence type="predicted"/>
<protein>
    <submittedName>
        <fullName evidence="3">Pimeloyl-ACP methyl ester carboxylesterase</fullName>
    </submittedName>
</protein>
<evidence type="ECO:0000259" key="2">
    <source>
        <dbReference type="Pfam" id="PF00561"/>
    </source>
</evidence>
<dbReference type="InterPro" id="IPR000073">
    <property type="entry name" value="AB_hydrolase_1"/>
</dbReference>
<evidence type="ECO:0000313" key="4">
    <source>
        <dbReference type="Proteomes" id="UP000249754"/>
    </source>
</evidence>
<accession>A0A327T6W2</accession>
<dbReference type="PRINTS" id="PR00412">
    <property type="entry name" value="EPOXHYDRLASE"/>
</dbReference>
<comment type="caution">
    <text evidence="3">The sequence shown here is derived from an EMBL/GenBank/DDBJ whole genome shotgun (WGS) entry which is preliminary data.</text>
</comment>
<keyword evidence="1" id="KW-0378">Hydrolase</keyword>
<dbReference type="InterPro" id="IPR000639">
    <property type="entry name" value="Epox_hydrolase-like"/>
</dbReference>
<dbReference type="Proteomes" id="UP000249754">
    <property type="component" value="Unassembled WGS sequence"/>
</dbReference>
<dbReference type="AlphaFoldDB" id="A0A327T6W2"/>
<dbReference type="Pfam" id="PF00561">
    <property type="entry name" value="Abhydrolase_1"/>
    <property type="match status" value="1"/>
</dbReference>
<dbReference type="PRINTS" id="PR00111">
    <property type="entry name" value="ABHYDROLASE"/>
</dbReference>
<sequence length="289" mass="32451">MTINHNSMPDIRYCEVDGVTMQYYEQGEGPVILLLPGWPQTAYAWRKMIPLLSPNYRVIAMELPGMGNSNPLPESDTLTAAKYISKFCRQLEITDIHLVGHDVGAWVAATFALEFQDQLSSLTIMDAGIPGLIPDEVFKPENAAKIWQFYFHAVTDIPEFLIEGKEEAYLDWYFTTKSGVKDAITKADLDYYVKAYQGQERLANGFAYYRAFSISAAFNRNHPARLHIPVMAIGGAKAQGENVGKALQKISEKEVRTVVMPETGHYIPEEQPIVSAALLSTFIRHLNQE</sequence>
<dbReference type="Gene3D" id="3.40.50.1820">
    <property type="entry name" value="alpha/beta hydrolase"/>
    <property type="match status" value="1"/>
</dbReference>
<evidence type="ECO:0000313" key="3">
    <source>
        <dbReference type="EMBL" id="RAJ37376.1"/>
    </source>
</evidence>
<reference evidence="3 4" key="1">
    <citation type="submission" date="2018-06" db="EMBL/GenBank/DDBJ databases">
        <title>Genomic Encyclopedia of Archaeal and Bacterial Type Strains, Phase II (KMG-II): from individual species to whole genera.</title>
        <authorList>
            <person name="Goeker M."/>
        </authorList>
    </citation>
    <scope>NUCLEOTIDE SEQUENCE [LARGE SCALE GENOMIC DNA]</scope>
    <source>
        <strain evidence="3 4">DSM 14825</strain>
    </source>
</reference>
<dbReference type="GO" id="GO:0016787">
    <property type="term" value="F:hydrolase activity"/>
    <property type="evidence" value="ECO:0007669"/>
    <property type="project" value="UniProtKB-KW"/>
</dbReference>
<dbReference type="RefSeq" id="WP_211321467.1">
    <property type="nucleotide sequence ID" value="NZ_QLLR01000001.1"/>
</dbReference>
<dbReference type="EMBL" id="QLLR01000001">
    <property type="protein sequence ID" value="RAJ37376.1"/>
    <property type="molecule type" value="Genomic_DNA"/>
</dbReference>
<name>A0A327T6W2_9SPHI</name>
<dbReference type="InterPro" id="IPR029058">
    <property type="entry name" value="AB_hydrolase_fold"/>
</dbReference>
<evidence type="ECO:0000256" key="1">
    <source>
        <dbReference type="ARBA" id="ARBA00022801"/>
    </source>
</evidence>
<gene>
    <name evidence="3" type="ORF">LY11_00453</name>
</gene>
<dbReference type="PANTHER" id="PTHR43329">
    <property type="entry name" value="EPOXIDE HYDROLASE"/>
    <property type="match status" value="1"/>
</dbReference>
<organism evidence="3 4">
    <name type="scientific">Pedobacter cryoconitis</name>
    <dbReference type="NCBI Taxonomy" id="188932"/>
    <lineage>
        <taxon>Bacteria</taxon>
        <taxon>Pseudomonadati</taxon>
        <taxon>Bacteroidota</taxon>
        <taxon>Sphingobacteriia</taxon>
        <taxon>Sphingobacteriales</taxon>
        <taxon>Sphingobacteriaceae</taxon>
        <taxon>Pedobacter</taxon>
    </lineage>
</organism>